<dbReference type="RefSeq" id="WP_263817936.1">
    <property type="nucleotide sequence ID" value="NZ_JAOXHJ010000004.1"/>
</dbReference>
<keyword evidence="1" id="KW-0812">Transmembrane</keyword>
<organism evidence="2 3">
    <name type="scientific">Ureaplasma zalophigenitalium</name>
    <dbReference type="NCBI Taxonomy" id="907723"/>
    <lineage>
        <taxon>Bacteria</taxon>
        <taxon>Bacillati</taxon>
        <taxon>Mycoplasmatota</taxon>
        <taxon>Mycoplasmoidales</taxon>
        <taxon>Mycoplasmoidaceae</taxon>
        <taxon>Ureaplasma</taxon>
    </lineage>
</organism>
<accession>A0ABT3BPE3</accession>
<evidence type="ECO:0000313" key="3">
    <source>
        <dbReference type="Proteomes" id="UP001207252"/>
    </source>
</evidence>
<evidence type="ECO:0000313" key="2">
    <source>
        <dbReference type="EMBL" id="MCV3754133.1"/>
    </source>
</evidence>
<evidence type="ECO:0008006" key="4">
    <source>
        <dbReference type="Google" id="ProtNLM"/>
    </source>
</evidence>
<feature type="transmembrane region" description="Helical" evidence="1">
    <location>
        <begin position="119"/>
        <end position="142"/>
    </location>
</feature>
<dbReference type="Proteomes" id="UP001207252">
    <property type="component" value="Unassembled WGS sequence"/>
</dbReference>
<gene>
    <name evidence="2" type="ORF">OF365_01975</name>
</gene>
<evidence type="ECO:0000256" key="1">
    <source>
        <dbReference type="SAM" id="Phobius"/>
    </source>
</evidence>
<feature type="transmembrane region" description="Helical" evidence="1">
    <location>
        <begin position="51"/>
        <end position="74"/>
    </location>
</feature>
<reference evidence="2 3" key="1">
    <citation type="journal article" date="2020" name="Int. J. Syst. Evol. Microbiol.">
        <title>Ureaplasma miroungigenitalium sp. nov. isolated from northern elephant seals (Mirounga angustirostris) and Ureaplasma zalophigenitalium sp. nov. isolated from California sea lions (Zalophus californianus).</title>
        <authorList>
            <person name="Volokhov D.V."/>
            <person name="Gulland F.M."/>
            <person name="Gao Y."/>
            <person name="Chizhikov V.E."/>
        </authorList>
    </citation>
    <scope>NUCLEOTIDE SEQUENCE [LARGE SCALE GENOMIC DNA]</scope>
    <source>
        <strain evidence="2 3">CSL7644-GEN</strain>
    </source>
</reference>
<keyword evidence="1" id="KW-0472">Membrane</keyword>
<name>A0ABT3BPE3_9BACT</name>
<protein>
    <recommendedName>
        <fullName evidence="4">DUF3899 domain-containing protein</fullName>
    </recommendedName>
</protein>
<dbReference type="EMBL" id="JAOXHJ010000004">
    <property type="protein sequence ID" value="MCV3754133.1"/>
    <property type="molecule type" value="Genomic_DNA"/>
</dbReference>
<proteinExistence type="predicted"/>
<comment type="caution">
    <text evidence="2">The sequence shown here is derived from an EMBL/GenBank/DDBJ whole genome shotgun (WGS) entry which is preliminary data.</text>
</comment>
<sequence length="146" mass="17538">MPRHNNTRGRPKTFMKPLDWILMISFLILIAIFHIGFIYAKNPWLVNKIWIVFLAFAILCFIVISFIIFSGFYLNRKWAKAYRKQNSYQISRFDQKLIDRFYYDAALEIRSLQYAWIRLRLLLAVLITPATIYSFVCLIYYANQAY</sequence>
<feature type="transmembrane region" description="Helical" evidence="1">
    <location>
        <begin position="20"/>
        <end position="39"/>
    </location>
</feature>
<keyword evidence="3" id="KW-1185">Reference proteome</keyword>
<keyword evidence="1" id="KW-1133">Transmembrane helix</keyword>